<feature type="region of interest" description="Disordered" evidence="1">
    <location>
        <begin position="1"/>
        <end position="33"/>
    </location>
</feature>
<dbReference type="Proteomes" id="UP000287166">
    <property type="component" value="Unassembled WGS sequence"/>
</dbReference>
<accession>A0A401GAT3</accession>
<reference evidence="2 3" key="1">
    <citation type="journal article" date="2018" name="Sci. Rep.">
        <title>Genome sequence of the cauliflower mushroom Sparassis crispa (Hanabiratake) and its association with beneficial usage.</title>
        <authorList>
            <person name="Kiyama R."/>
            <person name="Furutani Y."/>
            <person name="Kawaguchi K."/>
            <person name="Nakanishi T."/>
        </authorList>
    </citation>
    <scope>NUCLEOTIDE SEQUENCE [LARGE SCALE GENOMIC DNA]</scope>
</reference>
<evidence type="ECO:0000256" key="1">
    <source>
        <dbReference type="SAM" id="MobiDB-lite"/>
    </source>
</evidence>
<dbReference type="RefSeq" id="XP_027610185.1">
    <property type="nucleotide sequence ID" value="XM_027754384.1"/>
</dbReference>
<dbReference type="InParanoid" id="A0A401GAT3"/>
<evidence type="ECO:0000313" key="3">
    <source>
        <dbReference type="Proteomes" id="UP000287166"/>
    </source>
</evidence>
<sequence>MARAPRPSISTPRPCRSPCGTRSTLRPPALGGRAKCVSRDTHYVSDLPDMGTPPVSRRRKASGFLEVIDLSRRNSTCNPPSTEKVHLNRYAAYTQKYPLQFWVVHCTVSSPVVIPSMTGYYTSHHPLHVRYIVDPDIVLGHDWMDILCPIISGGVLVDPDPFDAFNAPQGYTWMAVRSADNASMPSTSTCSGSYFPRYPFNEGVSTSFSPYADTADGSHLVEVGSPSVAVPSRNGSTLCPICMVDSGSTHCGSPLSSQPVFVQGCKSTGHRLLSLSPNIAYTLSIMFPIHSSSSLFTTDANEDLLVRTAKAHGIETDTIALCMQ</sequence>
<name>A0A401GAT3_9APHY</name>
<protein>
    <submittedName>
        <fullName evidence="2">Uncharacterized protein</fullName>
    </submittedName>
</protein>
<dbReference type="EMBL" id="BFAD01000002">
    <property type="protein sequence ID" value="GBE79272.1"/>
    <property type="molecule type" value="Genomic_DNA"/>
</dbReference>
<gene>
    <name evidence="2" type="ORF">SCP_0204700</name>
</gene>
<keyword evidence="3" id="KW-1185">Reference proteome</keyword>
<evidence type="ECO:0000313" key="2">
    <source>
        <dbReference type="EMBL" id="GBE79272.1"/>
    </source>
</evidence>
<dbReference type="AlphaFoldDB" id="A0A401GAT3"/>
<proteinExistence type="predicted"/>
<comment type="caution">
    <text evidence="2">The sequence shown here is derived from an EMBL/GenBank/DDBJ whole genome shotgun (WGS) entry which is preliminary data.</text>
</comment>
<organism evidence="2 3">
    <name type="scientific">Sparassis crispa</name>
    <dbReference type="NCBI Taxonomy" id="139825"/>
    <lineage>
        <taxon>Eukaryota</taxon>
        <taxon>Fungi</taxon>
        <taxon>Dikarya</taxon>
        <taxon>Basidiomycota</taxon>
        <taxon>Agaricomycotina</taxon>
        <taxon>Agaricomycetes</taxon>
        <taxon>Polyporales</taxon>
        <taxon>Sparassidaceae</taxon>
        <taxon>Sparassis</taxon>
    </lineage>
</organism>
<dbReference type="GeneID" id="38776189"/>